<comment type="similarity">
    <text evidence="2">Belongs to the nuclear hormone receptor family. NR5 subfamily.</text>
</comment>
<dbReference type="InterPro" id="IPR013088">
    <property type="entry name" value="Znf_NHR/GATA"/>
</dbReference>
<evidence type="ECO:0000256" key="8">
    <source>
        <dbReference type="ARBA" id="ARBA00023163"/>
    </source>
</evidence>
<dbReference type="SMART" id="SM00399">
    <property type="entry name" value="ZnF_C4"/>
    <property type="match status" value="1"/>
</dbReference>
<keyword evidence="10" id="KW-0539">Nucleus</keyword>
<evidence type="ECO:0000256" key="6">
    <source>
        <dbReference type="ARBA" id="ARBA00023015"/>
    </source>
</evidence>
<keyword evidence="3" id="KW-0479">Metal-binding</keyword>
<dbReference type="FunFam" id="3.30.50.10:FF:000006">
    <property type="entry name" value="Nuclear receptor subfamily 5 group A member"/>
    <property type="match status" value="1"/>
</dbReference>
<dbReference type="InterPro" id="IPR001723">
    <property type="entry name" value="Nuclear_hrmn_rcpt"/>
</dbReference>
<dbReference type="Proteomes" id="UP001208570">
    <property type="component" value="Unassembled WGS sequence"/>
</dbReference>
<dbReference type="GO" id="GO:0090575">
    <property type="term" value="C:RNA polymerase II transcription regulator complex"/>
    <property type="evidence" value="ECO:0007669"/>
    <property type="project" value="TreeGrafter"/>
</dbReference>
<feature type="region of interest" description="Disordered" evidence="11">
    <location>
        <begin position="544"/>
        <end position="568"/>
    </location>
</feature>
<feature type="domain" description="Nuclear receptor" evidence="12">
    <location>
        <begin position="203"/>
        <end position="278"/>
    </location>
</feature>
<dbReference type="PROSITE" id="PS51843">
    <property type="entry name" value="NR_LBD"/>
    <property type="match status" value="1"/>
</dbReference>
<keyword evidence="15" id="KW-1185">Reference proteome</keyword>
<keyword evidence="6" id="KW-0805">Transcription regulation</keyword>
<dbReference type="EMBL" id="JAODUP010000022">
    <property type="protein sequence ID" value="KAK2167926.1"/>
    <property type="molecule type" value="Genomic_DNA"/>
</dbReference>
<dbReference type="GO" id="GO:0009888">
    <property type="term" value="P:tissue development"/>
    <property type="evidence" value="ECO:0007669"/>
    <property type="project" value="TreeGrafter"/>
</dbReference>
<keyword evidence="7" id="KW-0238">DNA-binding</keyword>
<dbReference type="AlphaFoldDB" id="A0AAD9KAQ6"/>
<evidence type="ECO:0000256" key="1">
    <source>
        <dbReference type="ARBA" id="ARBA00004123"/>
    </source>
</evidence>
<evidence type="ECO:0000313" key="15">
    <source>
        <dbReference type="Proteomes" id="UP001208570"/>
    </source>
</evidence>
<dbReference type="Pfam" id="PF00105">
    <property type="entry name" value="zf-C4"/>
    <property type="match status" value="1"/>
</dbReference>
<evidence type="ECO:0000259" key="12">
    <source>
        <dbReference type="PROSITE" id="PS51030"/>
    </source>
</evidence>
<keyword evidence="5" id="KW-0862">Zinc</keyword>
<feature type="compositionally biased region" description="Pro residues" evidence="11">
    <location>
        <begin position="456"/>
        <end position="466"/>
    </location>
</feature>
<dbReference type="Pfam" id="PF00104">
    <property type="entry name" value="Hormone_recep"/>
    <property type="match status" value="1"/>
</dbReference>
<name>A0AAD9KAQ6_9ANNE</name>
<reference evidence="14" key="1">
    <citation type="journal article" date="2023" name="Mol. Biol. Evol.">
        <title>Third-Generation Sequencing Reveals the Adaptive Role of the Epigenome in Three Deep-Sea Polychaetes.</title>
        <authorList>
            <person name="Perez M."/>
            <person name="Aroh O."/>
            <person name="Sun Y."/>
            <person name="Lan Y."/>
            <person name="Juniper S.K."/>
            <person name="Young C.R."/>
            <person name="Angers B."/>
            <person name="Qian P.Y."/>
        </authorList>
    </citation>
    <scope>NUCLEOTIDE SEQUENCE</scope>
    <source>
        <strain evidence="14">P08H-3</strain>
    </source>
</reference>
<dbReference type="CDD" id="cd07167">
    <property type="entry name" value="NR_DBD_Lrh-1_like"/>
    <property type="match status" value="1"/>
</dbReference>
<dbReference type="PROSITE" id="PS51030">
    <property type="entry name" value="NUCLEAR_REC_DBD_2"/>
    <property type="match status" value="1"/>
</dbReference>
<evidence type="ECO:0008006" key="16">
    <source>
        <dbReference type="Google" id="ProtNLM"/>
    </source>
</evidence>
<proteinExistence type="inferred from homology"/>
<evidence type="ECO:0000256" key="11">
    <source>
        <dbReference type="SAM" id="MobiDB-lite"/>
    </source>
</evidence>
<evidence type="ECO:0000256" key="7">
    <source>
        <dbReference type="ARBA" id="ARBA00023125"/>
    </source>
</evidence>
<dbReference type="PANTHER" id="PTHR24086">
    <property type="entry name" value="NUCLEAR RECEPTOR SUBFAMILY 5 GROUP A"/>
    <property type="match status" value="1"/>
</dbReference>
<dbReference type="PRINTS" id="PR00047">
    <property type="entry name" value="STROIDFINGER"/>
</dbReference>
<sequence>MTTLSQSSYPEMAPLGDPYYQGVGQSGMANSWNMDCNVDMTLGSPGTRSGTPGSRPSTTPSPIDGSSRSPKFCTSGSSMVGPITMVGSPETDTICALVDEEFLNHYRVREIMESLKYSSNYHSPQTAMFAASAYYDYYDTYPGILSFVDYFVKTAARYNELEGYCFGDNRGYDYEDVSTTDIDGGGPMSDLSYPSPDIKIGIEELCPVCGDKVSGYHYGLQTCESCKGFFKRTVQNKKVYSCVDNRNCLIDKTQRKRCPYCRFQKCISVGMKLEAVRADRMRGGRNKFGPMYKRDRALKQQAVRQRQQMFAQMQYSMQFSGLNGPGMPPGMMDSFGGMGPPDIKPNIAMLGLPPAPPPPPPGGPVPPPPPGPPHPGQDGSPTGPMAPPGNMLMHPYHPRQMFPMNSQHGDGGGTMSPGPHLAQHPPTSLNSSHGSYLPPGPPPTPSNPHSQAHYPPGIPPPPPPPHMMSGINSQNMPSSSHGPPLAGPCGPPAHGMGAGSGMGPIHPNDMPSSGMNELSPVGIASHDSNGCGMHNGCVMPPNTQPCSVQQNTSGGRGGLNHLHGNGTPANHNSGDIVSMATGMPSIPSPTTNSGVPQLICDLQKNEPDPREVEQKLSSIAEMMLQQQCMMSPEHRIITNQDGSSCAEVSKPILQLVCRVCDQALFLLVEWARGAFFFRDLRVEDQMKLLQTCWSELLILDFIFKQMVHSKPRHLVLGTGHMVSIDALDQVGLSDVKERLVDLASKFRELKLDHNEFTCLKFLILLNPDVVGLVNRCQVEDYQKKVNVALLDYCNNFYPAIQDKFGQLLVRLPEIRLFSLRAEDYLYFQHISGNIPENTLLMEMLHSKRK</sequence>
<evidence type="ECO:0000256" key="3">
    <source>
        <dbReference type="ARBA" id="ARBA00022723"/>
    </source>
</evidence>
<dbReference type="SUPFAM" id="SSF48508">
    <property type="entry name" value="Nuclear receptor ligand-binding domain"/>
    <property type="match status" value="1"/>
</dbReference>
<feature type="compositionally biased region" description="Low complexity" evidence="11">
    <location>
        <begin position="43"/>
        <end position="62"/>
    </location>
</feature>
<dbReference type="GO" id="GO:0008270">
    <property type="term" value="F:zinc ion binding"/>
    <property type="evidence" value="ECO:0007669"/>
    <property type="project" value="UniProtKB-KW"/>
</dbReference>
<comment type="subcellular location">
    <subcellularLocation>
        <location evidence="1">Nucleus</location>
    </subcellularLocation>
</comment>
<evidence type="ECO:0000313" key="14">
    <source>
        <dbReference type="EMBL" id="KAK2167926.1"/>
    </source>
</evidence>
<dbReference type="PANTHER" id="PTHR24086:SF15">
    <property type="entry name" value="NUCLEAR HORMONE RECEPTOR FTZ-F1"/>
    <property type="match status" value="1"/>
</dbReference>
<evidence type="ECO:0000256" key="4">
    <source>
        <dbReference type="ARBA" id="ARBA00022771"/>
    </source>
</evidence>
<keyword evidence="9" id="KW-0675">Receptor</keyword>
<dbReference type="GO" id="GO:0009755">
    <property type="term" value="P:hormone-mediated signaling pathway"/>
    <property type="evidence" value="ECO:0007669"/>
    <property type="project" value="TreeGrafter"/>
</dbReference>
<dbReference type="Gene3D" id="3.30.50.10">
    <property type="entry name" value="Erythroid Transcription Factor GATA-1, subunit A"/>
    <property type="match status" value="1"/>
</dbReference>
<organism evidence="14 15">
    <name type="scientific">Paralvinella palmiformis</name>
    <dbReference type="NCBI Taxonomy" id="53620"/>
    <lineage>
        <taxon>Eukaryota</taxon>
        <taxon>Metazoa</taxon>
        <taxon>Spiralia</taxon>
        <taxon>Lophotrochozoa</taxon>
        <taxon>Annelida</taxon>
        <taxon>Polychaeta</taxon>
        <taxon>Sedentaria</taxon>
        <taxon>Canalipalpata</taxon>
        <taxon>Terebellida</taxon>
        <taxon>Terebelliformia</taxon>
        <taxon>Alvinellidae</taxon>
        <taxon>Paralvinella</taxon>
    </lineage>
</organism>
<feature type="domain" description="NR LBD" evidence="13">
    <location>
        <begin position="594"/>
        <end position="847"/>
    </location>
</feature>
<dbReference type="GO" id="GO:0004879">
    <property type="term" value="F:nuclear receptor activity"/>
    <property type="evidence" value="ECO:0007669"/>
    <property type="project" value="InterPro"/>
</dbReference>
<evidence type="ECO:0000256" key="10">
    <source>
        <dbReference type="ARBA" id="ARBA00023242"/>
    </source>
</evidence>
<dbReference type="InterPro" id="IPR035500">
    <property type="entry name" value="NHR-like_dom_sf"/>
</dbReference>
<dbReference type="InterPro" id="IPR000536">
    <property type="entry name" value="Nucl_hrmn_rcpt_lig-bd"/>
</dbReference>
<keyword evidence="8" id="KW-0804">Transcription</keyword>
<keyword evidence="4" id="KW-0863">Zinc-finger</keyword>
<dbReference type="Gene3D" id="1.10.565.10">
    <property type="entry name" value="Retinoid X Receptor"/>
    <property type="match status" value="1"/>
</dbReference>
<comment type="caution">
    <text evidence="14">The sequence shown here is derived from an EMBL/GenBank/DDBJ whole genome shotgun (WGS) entry which is preliminary data.</text>
</comment>
<evidence type="ECO:0000259" key="13">
    <source>
        <dbReference type="PROSITE" id="PS51843"/>
    </source>
</evidence>
<feature type="region of interest" description="Disordered" evidence="11">
    <location>
        <begin position="337"/>
        <end position="527"/>
    </location>
</feature>
<dbReference type="SMART" id="SM00430">
    <property type="entry name" value="HOLI"/>
    <property type="match status" value="1"/>
</dbReference>
<dbReference type="SUPFAM" id="SSF57716">
    <property type="entry name" value="Glucocorticoid receptor-like (DNA-binding domain)"/>
    <property type="match status" value="1"/>
</dbReference>
<accession>A0AAD9KAQ6</accession>
<evidence type="ECO:0000256" key="2">
    <source>
        <dbReference type="ARBA" id="ARBA00007536"/>
    </source>
</evidence>
<dbReference type="InterPro" id="IPR001628">
    <property type="entry name" value="Znf_hrmn_rcpt"/>
</dbReference>
<feature type="compositionally biased region" description="Polar residues" evidence="11">
    <location>
        <begin position="544"/>
        <end position="553"/>
    </location>
</feature>
<feature type="compositionally biased region" description="Pro residues" evidence="11">
    <location>
        <begin position="353"/>
        <end position="375"/>
    </location>
</feature>
<gene>
    <name evidence="14" type="ORF">LSH36_22g05029</name>
</gene>
<dbReference type="PROSITE" id="PS00031">
    <property type="entry name" value="NUCLEAR_REC_DBD_1"/>
    <property type="match status" value="1"/>
</dbReference>
<feature type="compositionally biased region" description="Polar residues" evidence="11">
    <location>
        <begin position="470"/>
        <end position="480"/>
    </location>
</feature>
<dbReference type="PRINTS" id="PR00398">
    <property type="entry name" value="STRDHORMONER"/>
</dbReference>
<protein>
    <recommendedName>
        <fullName evidence="16">Nuclear receptor subfamily 5 group A member 2</fullName>
    </recommendedName>
</protein>
<dbReference type="GO" id="GO:0000978">
    <property type="term" value="F:RNA polymerase II cis-regulatory region sequence-specific DNA binding"/>
    <property type="evidence" value="ECO:0007669"/>
    <property type="project" value="TreeGrafter"/>
</dbReference>
<feature type="region of interest" description="Disordered" evidence="11">
    <location>
        <begin position="40"/>
        <end position="71"/>
    </location>
</feature>
<evidence type="ECO:0000256" key="5">
    <source>
        <dbReference type="ARBA" id="ARBA00022833"/>
    </source>
</evidence>
<dbReference type="FunFam" id="1.10.565.10:FF:000011">
    <property type="entry name" value="Nuclear receptor subfamily 5, group A, member 2"/>
    <property type="match status" value="1"/>
</dbReference>
<evidence type="ECO:0000256" key="9">
    <source>
        <dbReference type="ARBA" id="ARBA00023170"/>
    </source>
</evidence>
<dbReference type="InterPro" id="IPR016355">
    <property type="entry name" value="NR5-like"/>
</dbReference>